<dbReference type="InterPro" id="IPR002223">
    <property type="entry name" value="Kunitz_BPTI"/>
</dbReference>
<dbReference type="AlphaFoldDB" id="A0A224Y4J0"/>
<dbReference type="Pfam" id="PF00014">
    <property type="entry name" value="Kunitz_BPTI"/>
    <property type="match status" value="1"/>
</dbReference>
<dbReference type="InterPro" id="IPR050098">
    <property type="entry name" value="TFPI/VKTCI-like"/>
</dbReference>
<dbReference type="SUPFAM" id="SSF57362">
    <property type="entry name" value="BPTI-like"/>
    <property type="match status" value="2"/>
</dbReference>
<feature type="domain" description="BPTI/Kunitz inhibitor" evidence="5">
    <location>
        <begin position="28"/>
        <end position="78"/>
    </location>
</feature>
<feature type="compositionally biased region" description="Basic residues" evidence="4">
    <location>
        <begin position="126"/>
        <end position="142"/>
    </location>
</feature>
<dbReference type="Gene3D" id="4.10.410.10">
    <property type="entry name" value="Pancreatic trypsin inhibitor Kunitz domain"/>
    <property type="match status" value="2"/>
</dbReference>
<name>A0A224Y4J0_9ACAR</name>
<feature type="compositionally biased region" description="Gly residues" evidence="4">
    <location>
        <begin position="109"/>
        <end position="122"/>
    </location>
</feature>
<keyword evidence="1" id="KW-0646">Protease inhibitor</keyword>
<evidence type="ECO:0000256" key="4">
    <source>
        <dbReference type="SAM" id="MobiDB-lite"/>
    </source>
</evidence>
<dbReference type="PANTHER" id="PTHR10083:SF374">
    <property type="entry name" value="BPTI_KUNITZ INHIBITOR DOMAIN-CONTAINING PROTEIN"/>
    <property type="match status" value="1"/>
</dbReference>
<protein>
    <submittedName>
        <fullName evidence="6">Pancreatic trypsin inhibitor</fullName>
    </submittedName>
</protein>
<evidence type="ECO:0000256" key="2">
    <source>
        <dbReference type="ARBA" id="ARBA00022900"/>
    </source>
</evidence>
<feature type="compositionally biased region" description="Basic residues" evidence="4">
    <location>
        <begin position="163"/>
        <end position="178"/>
    </location>
</feature>
<sequence>MRPPWLQFFAYCNVVYFVPVYGRGSSGCFSMPTEGDCDTETDHWYYNTEESKCVNFMYGDCAQGGNNFGSEQECESACKGAGKGQPQVPQRPLRPPHKGRGSEENETVGGKGGGKWRPGPGGWPKKPQKPTRRPWPPKKRPRPSGPEEENETGWKGHGGGGRQRPKPWPKPRPPHRPPSKGPGRGSCAARTTRSKKGCGNSEGMWFYNGAFMTCTTVKYRACPTVGSFFATCEDCMSACQPRKLKQCQHLT</sequence>
<evidence type="ECO:0000313" key="6">
    <source>
        <dbReference type="EMBL" id="MAA11615.1"/>
    </source>
</evidence>
<dbReference type="GO" id="GO:0004867">
    <property type="term" value="F:serine-type endopeptidase inhibitor activity"/>
    <property type="evidence" value="ECO:0007669"/>
    <property type="project" value="UniProtKB-KW"/>
</dbReference>
<evidence type="ECO:0000259" key="5">
    <source>
        <dbReference type="PROSITE" id="PS50279"/>
    </source>
</evidence>
<dbReference type="PROSITE" id="PS50279">
    <property type="entry name" value="BPTI_KUNITZ_2"/>
    <property type="match status" value="2"/>
</dbReference>
<dbReference type="PANTHER" id="PTHR10083">
    <property type="entry name" value="KUNITZ-TYPE PROTEASE INHIBITOR-RELATED"/>
    <property type="match status" value="1"/>
</dbReference>
<organism evidence="6">
    <name type="scientific">Rhipicephalus zambeziensis</name>
    <dbReference type="NCBI Taxonomy" id="60191"/>
    <lineage>
        <taxon>Eukaryota</taxon>
        <taxon>Metazoa</taxon>
        <taxon>Ecdysozoa</taxon>
        <taxon>Arthropoda</taxon>
        <taxon>Chelicerata</taxon>
        <taxon>Arachnida</taxon>
        <taxon>Acari</taxon>
        <taxon>Parasitiformes</taxon>
        <taxon>Ixodida</taxon>
        <taxon>Ixodoidea</taxon>
        <taxon>Ixodidae</taxon>
        <taxon>Rhipicephalinae</taxon>
        <taxon>Rhipicephalus</taxon>
        <taxon>Rhipicephalus</taxon>
    </lineage>
</organism>
<dbReference type="GO" id="GO:0005615">
    <property type="term" value="C:extracellular space"/>
    <property type="evidence" value="ECO:0007669"/>
    <property type="project" value="TreeGrafter"/>
</dbReference>
<dbReference type="SMART" id="SM00131">
    <property type="entry name" value="KU"/>
    <property type="match status" value="1"/>
</dbReference>
<dbReference type="InterPro" id="IPR036880">
    <property type="entry name" value="Kunitz_BPTI_sf"/>
</dbReference>
<keyword evidence="2" id="KW-0722">Serine protease inhibitor</keyword>
<reference evidence="6" key="1">
    <citation type="journal article" date="2017" name="Parasit. Vectors">
        <title>Sialotranscriptomics of Rhipicephalus zambeziensis reveals intricate expression profiles of secretory proteins and suggests tight temporal transcriptional regulation during blood-feeding.</title>
        <authorList>
            <person name="de Castro M.H."/>
            <person name="de Klerk D."/>
            <person name="Pienaar R."/>
            <person name="Rees D.J.G."/>
            <person name="Mans B.J."/>
        </authorList>
    </citation>
    <scope>NUCLEOTIDE SEQUENCE</scope>
    <source>
        <tissue evidence="6">Salivary glands</tissue>
    </source>
</reference>
<evidence type="ECO:0000256" key="3">
    <source>
        <dbReference type="ARBA" id="ARBA00023157"/>
    </source>
</evidence>
<evidence type="ECO:0000256" key="1">
    <source>
        <dbReference type="ARBA" id="ARBA00022690"/>
    </source>
</evidence>
<feature type="domain" description="BPTI/Kunitz inhibitor" evidence="5">
    <location>
        <begin position="187"/>
        <end position="239"/>
    </location>
</feature>
<proteinExistence type="predicted"/>
<feature type="region of interest" description="Disordered" evidence="4">
    <location>
        <begin position="76"/>
        <end position="199"/>
    </location>
</feature>
<keyword evidence="3" id="KW-1015">Disulfide bond</keyword>
<accession>A0A224Y4J0</accession>
<dbReference type="EMBL" id="GFPF01000469">
    <property type="protein sequence ID" value="MAA11615.1"/>
    <property type="molecule type" value="Transcribed_RNA"/>
</dbReference>